<organism evidence="1 2">
    <name type="scientific">Roseibium hamelinense</name>
    <dbReference type="NCBI Taxonomy" id="150831"/>
    <lineage>
        <taxon>Bacteria</taxon>
        <taxon>Pseudomonadati</taxon>
        <taxon>Pseudomonadota</taxon>
        <taxon>Alphaproteobacteria</taxon>
        <taxon>Hyphomicrobiales</taxon>
        <taxon>Stappiaceae</taxon>
        <taxon>Roseibium</taxon>
    </lineage>
</organism>
<proteinExistence type="predicted"/>
<accession>A0A562T1I6</accession>
<evidence type="ECO:0000313" key="1">
    <source>
        <dbReference type="EMBL" id="TWI87535.1"/>
    </source>
</evidence>
<dbReference type="AlphaFoldDB" id="A0A562T1I6"/>
<sequence>MSELQSSSFPFNLAAIAEDMNSRFGWQSKDMQAAMQQLLPAAQSGFDFFSNTNKNPFAGMMPGLQSNAAVPTIFSAIGNNNTDGLMIFFGPEPIRSAVAERISGITGLQQDAIKEVMPIAAALAMAKLTRPYLPGQGQEMLDAFMRGFARGRPKPTPHPSDFVMQYGQAVQSFWQGFLQPMVTANPETTEIGIAEDKEEFELEEQAPEPGTPDQKSDLDTFLADWMTAGRSIQASQFEAFDEFFAKTAEDLKSSK</sequence>
<comment type="caution">
    <text evidence="1">The sequence shown here is derived from an EMBL/GenBank/DDBJ whole genome shotgun (WGS) entry which is preliminary data.</text>
</comment>
<dbReference type="Proteomes" id="UP000320593">
    <property type="component" value="Unassembled WGS sequence"/>
</dbReference>
<dbReference type="OrthoDB" id="7675570at2"/>
<reference evidence="1 2" key="1">
    <citation type="submission" date="2019-07" db="EMBL/GenBank/DDBJ databases">
        <title>Genomic Encyclopedia of Archaeal and Bacterial Type Strains, Phase II (KMG-II): from individual species to whole genera.</title>
        <authorList>
            <person name="Goeker M."/>
        </authorList>
    </citation>
    <scope>NUCLEOTIDE SEQUENCE [LARGE SCALE GENOMIC DNA]</scope>
    <source>
        <strain evidence="1 2">ATCC BAA-252</strain>
    </source>
</reference>
<evidence type="ECO:0000313" key="2">
    <source>
        <dbReference type="Proteomes" id="UP000320593"/>
    </source>
</evidence>
<protein>
    <recommendedName>
        <fullName evidence="3">DUF937 domain-containing protein</fullName>
    </recommendedName>
</protein>
<dbReference type="RefSeq" id="WP_145342947.1">
    <property type="nucleotide sequence ID" value="NZ_SMLY01000071.1"/>
</dbReference>
<gene>
    <name evidence="1" type="ORF">JM93_02101</name>
</gene>
<evidence type="ECO:0008006" key="3">
    <source>
        <dbReference type="Google" id="ProtNLM"/>
    </source>
</evidence>
<name>A0A562T1I6_9HYPH</name>
<keyword evidence="2" id="KW-1185">Reference proteome</keyword>
<dbReference type="EMBL" id="VLLF01000004">
    <property type="protein sequence ID" value="TWI87535.1"/>
    <property type="molecule type" value="Genomic_DNA"/>
</dbReference>